<dbReference type="Proteomes" id="UP000294530">
    <property type="component" value="Unassembled WGS sequence"/>
</dbReference>
<accession>A0A976IHW8</accession>
<feature type="region of interest" description="Disordered" evidence="1">
    <location>
        <begin position="112"/>
        <end position="134"/>
    </location>
</feature>
<reference evidence="2 3" key="1">
    <citation type="journal article" date="2021" name="Genome Biol.">
        <title>AFLAP: assembly-free linkage analysis pipeline using k-mers from genome sequencing data.</title>
        <authorList>
            <person name="Fletcher K."/>
            <person name="Zhang L."/>
            <person name="Gil J."/>
            <person name="Han R."/>
            <person name="Cavanaugh K."/>
            <person name="Michelmore R."/>
        </authorList>
    </citation>
    <scope>NUCLEOTIDE SEQUENCE [LARGE SCALE GENOMIC DNA]</scope>
    <source>
        <strain evidence="2 3">SF5</strain>
    </source>
</reference>
<comment type="caution">
    <text evidence="2">The sequence shown here is derived from an EMBL/GenBank/DDBJ whole genome shotgun (WGS) entry which is preliminary data.</text>
</comment>
<dbReference type="GeneID" id="94347636"/>
<keyword evidence="3" id="KW-1185">Reference proteome</keyword>
<dbReference type="AlphaFoldDB" id="A0A976IHW8"/>
<name>A0A976IHW8_BRELC</name>
<feature type="compositionally biased region" description="Basic residues" evidence="1">
    <location>
        <begin position="480"/>
        <end position="494"/>
    </location>
</feature>
<organism evidence="2 3">
    <name type="scientific">Bremia lactucae</name>
    <name type="common">Lettuce downy mildew</name>
    <dbReference type="NCBI Taxonomy" id="4779"/>
    <lineage>
        <taxon>Eukaryota</taxon>
        <taxon>Sar</taxon>
        <taxon>Stramenopiles</taxon>
        <taxon>Oomycota</taxon>
        <taxon>Peronosporomycetes</taxon>
        <taxon>Peronosporales</taxon>
        <taxon>Peronosporaceae</taxon>
        <taxon>Bremia</taxon>
    </lineage>
</organism>
<evidence type="ECO:0000313" key="3">
    <source>
        <dbReference type="Proteomes" id="UP000294530"/>
    </source>
</evidence>
<dbReference type="PANTHER" id="PTHR33266:SF1">
    <property type="entry name" value="F-BOX DOMAIN-CONTAINING PROTEIN"/>
    <property type="match status" value="1"/>
</dbReference>
<dbReference type="KEGG" id="blac:94347636"/>
<sequence length="690" mass="77150">MKNPAGKVILLVIDEARSLLNDRSTIARNYGIVSDFRLLRRALVLVNECIGEEGGIFGVLIDTNSKVSDLAPPLSYDPEAHNAEGLVKVTFPPFVLTHTMDAHWKMFNKTSTSDSDTCHPNAEAKEKEKDDMAGGEVPHDIAAYKAIVLGNEEEALLALIRMGRPLWWSTYHDESVGTIDLLQSVKMVVLLAAKKLLLGTYPDGTAYNETTMYGVASMLCRLGERPYMTSALASQAVADFMAILAYVNFEKDGYLSSYASDPVLALGAMKVWYTIEDGLAKYILPQLRKLILDEAVDTGGIGEMVARILLLLAMDKCAFDGKSYKSFNLKAQFVPVYSFLAVLQVCELEPISSKKTAGSKKMKNLSIFKSWIYRWKDWRMGFTHFVQLQVEPNEDTLWYLLGRRAAGIFPRNQNGADLIIPMFCSKSDNASCMEIDETRNASDGMVSMILILVKNRFPTDSEFNESVTRKLSPKYVFKSKTKKRNKNKKRKAAKKTVAQPSTSEQENPLRMKSVQDVIRIYVNLGEKTTPRTPAKFIYYASIADEYANSGYDSERTKECVREQTAKLGFTFCFNSMGCDTYPFLTKKLAQCLANFIESRWNPIELVDGDLNRRRTATDSNKKSNAISSNVLPDDVLKVMASEGLVDPPGEKRKESRATVSTGTERKQAYKRMIASKGMKGWLGFVVGPIE</sequence>
<feature type="region of interest" description="Disordered" evidence="1">
    <location>
        <begin position="642"/>
        <end position="663"/>
    </location>
</feature>
<evidence type="ECO:0000313" key="2">
    <source>
        <dbReference type="EMBL" id="TDH72080.1"/>
    </source>
</evidence>
<feature type="region of interest" description="Disordered" evidence="1">
    <location>
        <begin position="480"/>
        <end position="509"/>
    </location>
</feature>
<evidence type="ECO:0000256" key="1">
    <source>
        <dbReference type="SAM" id="MobiDB-lite"/>
    </source>
</evidence>
<dbReference type="EMBL" id="SHOA02000012">
    <property type="protein sequence ID" value="TDH72080.1"/>
    <property type="molecule type" value="Genomic_DNA"/>
</dbReference>
<protein>
    <submittedName>
        <fullName evidence="2">Uncharacterized protein</fullName>
    </submittedName>
</protein>
<feature type="compositionally biased region" description="Basic and acidic residues" evidence="1">
    <location>
        <begin position="122"/>
        <end position="132"/>
    </location>
</feature>
<dbReference type="PANTHER" id="PTHR33266">
    <property type="entry name" value="CHROMOSOME 15, WHOLE GENOME SHOTGUN SEQUENCE"/>
    <property type="match status" value="1"/>
</dbReference>
<proteinExistence type="predicted"/>
<gene>
    <name evidence="2" type="ORF">CCR75_003874</name>
</gene>
<dbReference type="RefSeq" id="XP_067821579.1">
    <property type="nucleotide sequence ID" value="XM_067961965.1"/>
</dbReference>
<dbReference type="OrthoDB" id="128760at2759"/>